<dbReference type="EMBL" id="CP065047">
    <property type="protein sequence ID" value="QPI40193.1"/>
    <property type="molecule type" value="Genomic_DNA"/>
</dbReference>
<keyword evidence="4" id="KW-1185">Reference proteome</keyword>
<evidence type="ECO:0000313" key="4">
    <source>
        <dbReference type="Proteomes" id="UP000465306"/>
    </source>
</evidence>
<feature type="transmembrane region" description="Helical" evidence="1">
    <location>
        <begin position="58"/>
        <end position="76"/>
    </location>
</feature>
<feature type="transmembrane region" description="Helical" evidence="1">
    <location>
        <begin position="96"/>
        <end position="118"/>
    </location>
</feature>
<dbReference type="RefSeq" id="WP_174814193.1">
    <property type="nucleotide sequence ID" value="NZ_BLKU01000003.1"/>
</dbReference>
<evidence type="ECO:0008006" key="6">
    <source>
        <dbReference type="Google" id="ProtNLM"/>
    </source>
</evidence>
<reference evidence="2 4" key="1">
    <citation type="journal article" date="2019" name="Emerg. Microbes Infect.">
        <title>Comprehensive subspecies identification of 175 nontuberculous mycobacteria species based on 7547 genomic profiles.</title>
        <authorList>
            <person name="Matsumoto Y."/>
            <person name="Kinjo T."/>
            <person name="Motooka D."/>
            <person name="Nabeya D."/>
            <person name="Jung N."/>
            <person name="Uechi K."/>
            <person name="Horii T."/>
            <person name="Iida T."/>
            <person name="Fujita J."/>
            <person name="Nakamura S."/>
        </authorList>
    </citation>
    <scope>NUCLEOTIDE SEQUENCE [LARGE SCALE GENOMIC DNA]</scope>
    <source>
        <strain evidence="2 4">JCM 13573</strain>
    </source>
</reference>
<feature type="transmembrane region" description="Helical" evidence="1">
    <location>
        <begin position="182"/>
        <end position="204"/>
    </location>
</feature>
<evidence type="ECO:0000313" key="3">
    <source>
        <dbReference type="EMBL" id="QPI40193.1"/>
    </source>
</evidence>
<reference evidence="3" key="3">
    <citation type="submission" date="2020-11" db="EMBL/GenBank/DDBJ databases">
        <title>Intraspecies plasmid and genomic variation of Mycobacterium kubicae revealed by the complete genome sequences of two clinical isolates.</title>
        <authorList>
            <person name="Hendrix J.R."/>
            <person name="Epperson L.E."/>
            <person name="Honda J.R."/>
            <person name="Strong M."/>
        </authorList>
    </citation>
    <scope>NUCLEOTIDE SEQUENCE</scope>
    <source>
        <strain evidence="3">JCM 13573</strain>
    </source>
</reference>
<dbReference type="EMBL" id="BLKU01000003">
    <property type="protein sequence ID" value="GFG64915.1"/>
    <property type="molecule type" value="Genomic_DNA"/>
</dbReference>
<name>A0AAX1JIK5_9MYCO</name>
<dbReference type="Proteomes" id="UP000465306">
    <property type="component" value="Unassembled WGS sequence"/>
</dbReference>
<keyword evidence="1" id="KW-0812">Transmembrane</keyword>
<protein>
    <recommendedName>
        <fullName evidence="6">ABC transporter permease</fullName>
    </recommendedName>
</protein>
<evidence type="ECO:0000313" key="2">
    <source>
        <dbReference type="EMBL" id="GFG64915.1"/>
    </source>
</evidence>
<organism evidence="3 5">
    <name type="scientific">Mycobacterium kubicae</name>
    <dbReference type="NCBI Taxonomy" id="120959"/>
    <lineage>
        <taxon>Bacteria</taxon>
        <taxon>Bacillati</taxon>
        <taxon>Actinomycetota</taxon>
        <taxon>Actinomycetes</taxon>
        <taxon>Mycobacteriales</taxon>
        <taxon>Mycobacteriaceae</taxon>
        <taxon>Mycobacterium</taxon>
        <taxon>Mycobacterium simiae complex</taxon>
    </lineage>
</organism>
<feature type="transmembrane region" description="Helical" evidence="1">
    <location>
        <begin position="139"/>
        <end position="162"/>
    </location>
</feature>
<keyword evidence="1" id="KW-0472">Membrane</keyword>
<sequence>MTEPETPMRRQVRAVVRAVVRASAPRPASAVRAATNFNQGFWPALWSEIRWAFTPPRTWLSGVVANLCLAVAWLAVQPLASHGHQTRHYHHHHLDWVVLVSTYFSSFVLADVTTTNVLGGDHYRVVKGLAAGTPLWRVLLIKNMALLVLVGMPTLVVAMALTLQLESPQRLAVTIPNVAVPILSWLGVGNLVSVLHPVAAEPLIRRWRQRHDLRRTSAWLAAVTLPYAVYYVADPMDGVEHKVFWTQLPAAIGPVLGRDTKSFVHLGFATAVWIGGTVAAEMWVRKRGLQMR</sequence>
<feature type="transmembrane region" description="Helical" evidence="1">
    <location>
        <begin position="216"/>
        <end position="233"/>
    </location>
</feature>
<dbReference type="AlphaFoldDB" id="A0AAX1JIK5"/>
<dbReference type="Proteomes" id="UP000663583">
    <property type="component" value="Chromosome"/>
</dbReference>
<evidence type="ECO:0000313" key="5">
    <source>
        <dbReference type="Proteomes" id="UP000663583"/>
    </source>
</evidence>
<reference evidence="2" key="2">
    <citation type="submission" date="2020-02" db="EMBL/GenBank/DDBJ databases">
        <authorList>
            <person name="Matsumoto Y."/>
            <person name="Kinjo T."/>
            <person name="Motooka D."/>
            <person name="Nabeya D."/>
            <person name="Jung N."/>
            <person name="Uechi K."/>
            <person name="Horii T."/>
            <person name="Iida T."/>
            <person name="Fujita J."/>
            <person name="Nakamura S."/>
        </authorList>
    </citation>
    <scope>NUCLEOTIDE SEQUENCE</scope>
    <source>
        <strain evidence="2">JCM 13573</strain>
    </source>
</reference>
<evidence type="ECO:0000256" key="1">
    <source>
        <dbReference type="SAM" id="Phobius"/>
    </source>
</evidence>
<gene>
    <name evidence="3" type="ORF">I2456_12635</name>
    <name evidence="2" type="ORF">MKUB_24050</name>
</gene>
<keyword evidence="1" id="KW-1133">Transmembrane helix</keyword>
<accession>A0AAX1JIK5</accession>
<feature type="transmembrane region" description="Helical" evidence="1">
    <location>
        <begin position="263"/>
        <end position="284"/>
    </location>
</feature>
<dbReference type="KEGG" id="mku:I2456_12635"/>
<proteinExistence type="predicted"/>